<keyword evidence="1" id="KW-0812">Transmembrane</keyword>
<feature type="transmembrane region" description="Helical" evidence="1">
    <location>
        <begin position="68"/>
        <end position="87"/>
    </location>
</feature>
<feature type="transmembrane region" description="Helical" evidence="1">
    <location>
        <begin position="93"/>
        <end position="114"/>
    </location>
</feature>
<sequence>MESLQAPGIALAIILGLMLAVGNFTAIAAIRLVIVGRIDANSLGGIRTNATRASDAAWLAAHEAAWPWALVLNGLGMIAGIATMFLGTTVVPFLVAGATAVTCTGAGAISQLLVGHRAAQRVLDAPKR</sequence>
<organism evidence="2 3">
    <name type="scientific">Gulosibacter faecalis</name>
    <dbReference type="NCBI Taxonomy" id="272240"/>
    <lineage>
        <taxon>Bacteria</taxon>
        <taxon>Bacillati</taxon>
        <taxon>Actinomycetota</taxon>
        <taxon>Actinomycetes</taxon>
        <taxon>Micrococcales</taxon>
        <taxon>Microbacteriaceae</taxon>
        <taxon>Gulosibacter</taxon>
    </lineage>
</organism>
<dbReference type="EMBL" id="JBHUNE010000003">
    <property type="protein sequence ID" value="MFD2757323.1"/>
    <property type="molecule type" value="Genomic_DNA"/>
</dbReference>
<comment type="caution">
    <text evidence="2">The sequence shown here is derived from an EMBL/GenBank/DDBJ whole genome shotgun (WGS) entry which is preliminary data.</text>
</comment>
<keyword evidence="3" id="KW-1185">Reference proteome</keyword>
<evidence type="ECO:0000313" key="2">
    <source>
        <dbReference type="EMBL" id="MFD2757323.1"/>
    </source>
</evidence>
<proteinExistence type="predicted"/>
<evidence type="ECO:0000256" key="1">
    <source>
        <dbReference type="SAM" id="Phobius"/>
    </source>
</evidence>
<gene>
    <name evidence="2" type="ORF">ACFSW7_02900</name>
</gene>
<reference evidence="3" key="1">
    <citation type="journal article" date="2019" name="Int. J. Syst. Evol. Microbiol.">
        <title>The Global Catalogue of Microorganisms (GCM) 10K type strain sequencing project: providing services to taxonomists for standard genome sequencing and annotation.</title>
        <authorList>
            <consortium name="The Broad Institute Genomics Platform"/>
            <consortium name="The Broad Institute Genome Sequencing Center for Infectious Disease"/>
            <person name="Wu L."/>
            <person name="Ma J."/>
        </authorList>
    </citation>
    <scope>NUCLEOTIDE SEQUENCE [LARGE SCALE GENOMIC DNA]</scope>
    <source>
        <strain evidence="3">TISTR 1514</strain>
    </source>
</reference>
<dbReference type="Pfam" id="PF13630">
    <property type="entry name" value="SdpI"/>
    <property type="match status" value="1"/>
</dbReference>
<keyword evidence="1" id="KW-0472">Membrane</keyword>
<evidence type="ECO:0000313" key="3">
    <source>
        <dbReference type="Proteomes" id="UP001597492"/>
    </source>
</evidence>
<keyword evidence="1" id="KW-1133">Transmembrane helix</keyword>
<dbReference type="InterPro" id="IPR025962">
    <property type="entry name" value="SdpI/YhfL"/>
</dbReference>
<dbReference type="RefSeq" id="WP_019617869.1">
    <property type="nucleotide sequence ID" value="NZ_JBHUNE010000003.1"/>
</dbReference>
<feature type="transmembrane region" description="Helical" evidence="1">
    <location>
        <begin position="6"/>
        <end position="34"/>
    </location>
</feature>
<name>A0ABW5UV35_9MICO</name>
<protein>
    <submittedName>
        <fullName evidence="2">SdpI family protein</fullName>
    </submittedName>
</protein>
<accession>A0ABW5UV35</accession>
<dbReference type="Proteomes" id="UP001597492">
    <property type="component" value="Unassembled WGS sequence"/>
</dbReference>